<reference evidence="2" key="1">
    <citation type="submission" date="2017-03" db="EMBL/GenBank/DDBJ databases">
        <title>The mitochondrial genome of the carnivorous plant Utricularia reniformis (Lentibulariaceae): structure, comparative analysis and evolutionary landmarks.</title>
        <authorList>
            <person name="Silva S.R."/>
            <person name="Alvarenga D.O."/>
            <person name="Michael T.P."/>
            <person name="Miranda V.F.O."/>
            <person name="Varani A.M."/>
        </authorList>
    </citation>
    <scope>NUCLEOTIDE SEQUENCE</scope>
</reference>
<sequence>MILHQQSTFMILPLSYYSFNKHSTGKAERELPKDSESDRRKLKCERKSSTNLLQSFSRS</sequence>
<protein>
    <submittedName>
        <fullName evidence="2">Uncharacterized protein</fullName>
    </submittedName>
</protein>
<keyword evidence="2" id="KW-0496">Mitochondrion</keyword>
<feature type="compositionally biased region" description="Basic and acidic residues" evidence="1">
    <location>
        <begin position="25"/>
        <end position="39"/>
    </location>
</feature>
<evidence type="ECO:0000256" key="1">
    <source>
        <dbReference type="SAM" id="MobiDB-lite"/>
    </source>
</evidence>
<dbReference type="AlphaFoldDB" id="A0A1Y0B1E6"/>
<gene>
    <name evidence="2" type="ORF">AEK19_MT1053</name>
</gene>
<feature type="region of interest" description="Disordered" evidence="1">
    <location>
        <begin position="23"/>
        <end position="59"/>
    </location>
</feature>
<evidence type="ECO:0000313" key="2">
    <source>
        <dbReference type="EMBL" id="ART31276.1"/>
    </source>
</evidence>
<feature type="compositionally biased region" description="Polar residues" evidence="1">
    <location>
        <begin position="49"/>
        <end position="59"/>
    </location>
</feature>
<name>A0A1Y0B1E6_9LAMI</name>
<geneLocation type="mitochondrion" evidence="2"/>
<organism evidence="2">
    <name type="scientific">Utricularia reniformis</name>
    <dbReference type="NCBI Taxonomy" id="192314"/>
    <lineage>
        <taxon>Eukaryota</taxon>
        <taxon>Viridiplantae</taxon>
        <taxon>Streptophyta</taxon>
        <taxon>Embryophyta</taxon>
        <taxon>Tracheophyta</taxon>
        <taxon>Spermatophyta</taxon>
        <taxon>Magnoliopsida</taxon>
        <taxon>eudicotyledons</taxon>
        <taxon>Gunneridae</taxon>
        <taxon>Pentapetalae</taxon>
        <taxon>asterids</taxon>
        <taxon>lamiids</taxon>
        <taxon>Lamiales</taxon>
        <taxon>Lentibulariaceae</taxon>
        <taxon>Utricularia</taxon>
    </lineage>
</organism>
<accession>A0A1Y0B1E6</accession>
<proteinExistence type="predicted"/>
<dbReference type="EMBL" id="KY774314">
    <property type="protein sequence ID" value="ART31276.1"/>
    <property type="molecule type" value="Genomic_DNA"/>
</dbReference>